<dbReference type="RefSeq" id="WP_184059834.1">
    <property type="nucleotide sequence ID" value="NZ_JACIJK010000011.1"/>
</dbReference>
<protein>
    <submittedName>
        <fullName evidence="1">Uncharacterized protein</fullName>
    </submittedName>
</protein>
<proteinExistence type="predicted"/>
<name>A0A7W9BG01_9SPHN</name>
<keyword evidence="2" id="KW-1185">Reference proteome</keyword>
<organism evidence="1 2">
    <name type="scientific">Sphingomonas aerophila</name>
    <dbReference type="NCBI Taxonomy" id="1344948"/>
    <lineage>
        <taxon>Bacteria</taxon>
        <taxon>Pseudomonadati</taxon>
        <taxon>Pseudomonadota</taxon>
        <taxon>Alphaproteobacteria</taxon>
        <taxon>Sphingomonadales</taxon>
        <taxon>Sphingomonadaceae</taxon>
        <taxon>Sphingomonas</taxon>
    </lineage>
</organism>
<comment type="caution">
    <text evidence="1">The sequence shown here is derived from an EMBL/GenBank/DDBJ whole genome shotgun (WGS) entry which is preliminary data.</text>
</comment>
<sequence length="60" mass="5953">MTDCGATFQVSAPTATTGAARIKGTATVDGSGMIDTIAGATLLFGGTDEQAGADDWSKLE</sequence>
<evidence type="ECO:0000313" key="2">
    <source>
        <dbReference type="Proteomes" id="UP000546200"/>
    </source>
</evidence>
<dbReference type="AlphaFoldDB" id="A0A7W9BG01"/>
<reference evidence="1 2" key="1">
    <citation type="submission" date="2020-08" db="EMBL/GenBank/DDBJ databases">
        <title>Genomic Encyclopedia of Type Strains, Phase IV (KMG-IV): sequencing the most valuable type-strain genomes for metagenomic binning, comparative biology and taxonomic classification.</title>
        <authorList>
            <person name="Goeker M."/>
        </authorList>
    </citation>
    <scope>NUCLEOTIDE SEQUENCE [LARGE SCALE GENOMIC DNA]</scope>
    <source>
        <strain evidence="1 2">DSM 100044</strain>
    </source>
</reference>
<evidence type="ECO:0000313" key="1">
    <source>
        <dbReference type="EMBL" id="MBB5716502.1"/>
    </source>
</evidence>
<dbReference type="Proteomes" id="UP000546200">
    <property type="component" value="Unassembled WGS sequence"/>
</dbReference>
<dbReference type="EMBL" id="JACIJK010000011">
    <property type="protein sequence ID" value="MBB5716502.1"/>
    <property type="molecule type" value="Genomic_DNA"/>
</dbReference>
<accession>A0A7W9BG01</accession>
<gene>
    <name evidence="1" type="ORF">FHS94_003368</name>
</gene>